<evidence type="ECO:0000313" key="2">
    <source>
        <dbReference type="Proteomes" id="UP001433508"/>
    </source>
</evidence>
<protein>
    <submittedName>
        <fullName evidence="1">Uncharacterized protein</fullName>
    </submittedName>
</protein>
<gene>
    <name evidence="1" type="ORF">V1525DRAFT_397055</name>
</gene>
<sequence>MTAPADTADVSAVASPSAGPSSRPGADSILTTAVATTNSNLARLSKTVVATSAALTGSSYGDITSSHHYRSIMNEMAPSIRRPDIQRRIFSFNQGGARISRNSASIVGRAAPNLLLSKEMLADLPESKHGYSLLQGFKATLPEPSAEEGQNKNKLVRSSRSKAKEHVQETESEVNGIQRLEKDKADVIRKLRRIDIRKSTVIEGIREIDARIELLNAIKLRNLERLSKFEDQELELEDKLQLLDYRIELLHEDEDVPSPEPDRDEEGSEDLSNNSGQADTESISLLALGDSLLHYGEVGSYHSDGESNERREYSHVSLQDASDSDTDEEDNESFAREMTASMREAWVSSFLEWEKLTGE</sequence>
<accession>A0ACC3T7G9</accession>
<evidence type="ECO:0000313" key="1">
    <source>
        <dbReference type="EMBL" id="KAK9239893.1"/>
    </source>
</evidence>
<organism evidence="1 2">
    <name type="scientific">Lipomyces kononenkoae</name>
    <name type="common">Yeast</name>
    <dbReference type="NCBI Taxonomy" id="34357"/>
    <lineage>
        <taxon>Eukaryota</taxon>
        <taxon>Fungi</taxon>
        <taxon>Dikarya</taxon>
        <taxon>Ascomycota</taxon>
        <taxon>Saccharomycotina</taxon>
        <taxon>Lipomycetes</taxon>
        <taxon>Lipomycetales</taxon>
        <taxon>Lipomycetaceae</taxon>
        <taxon>Lipomyces</taxon>
    </lineage>
</organism>
<name>A0ACC3T7G9_LIPKO</name>
<reference evidence="2" key="1">
    <citation type="journal article" date="2024" name="Front. Bioeng. Biotechnol.">
        <title>Genome-scale model development and genomic sequencing of the oleaginous clade Lipomyces.</title>
        <authorList>
            <person name="Czajka J.J."/>
            <person name="Han Y."/>
            <person name="Kim J."/>
            <person name="Mondo S.J."/>
            <person name="Hofstad B.A."/>
            <person name="Robles A."/>
            <person name="Haridas S."/>
            <person name="Riley R."/>
            <person name="LaButti K."/>
            <person name="Pangilinan J."/>
            <person name="Andreopoulos W."/>
            <person name="Lipzen A."/>
            <person name="Yan J."/>
            <person name="Wang M."/>
            <person name="Ng V."/>
            <person name="Grigoriev I.V."/>
            <person name="Spatafora J.W."/>
            <person name="Magnuson J.K."/>
            <person name="Baker S.E."/>
            <person name="Pomraning K.R."/>
        </authorList>
    </citation>
    <scope>NUCLEOTIDE SEQUENCE [LARGE SCALE GENOMIC DNA]</scope>
    <source>
        <strain evidence="2">CBS 7786</strain>
    </source>
</reference>
<proteinExistence type="predicted"/>
<comment type="caution">
    <text evidence="1">The sequence shown here is derived from an EMBL/GenBank/DDBJ whole genome shotgun (WGS) entry which is preliminary data.</text>
</comment>
<dbReference type="EMBL" id="MU971343">
    <property type="protein sequence ID" value="KAK9239893.1"/>
    <property type="molecule type" value="Genomic_DNA"/>
</dbReference>
<dbReference type="Proteomes" id="UP001433508">
    <property type="component" value="Unassembled WGS sequence"/>
</dbReference>
<keyword evidence="2" id="KW-1185">Reference proteome</keyword>